<dbReference type="Gene3D" id="2.30.130.40">
    <property type="entry name" value="LON domain-like"/>
    <property type="match status" value="1"/>
</dbReference>
<reference evidence="2 5" key="2">
    <citation type="submission" date="2017-05" db="EMBL/GenBank/DDBJ databases">
        <title>Complete and WGS of Bordetella genogroups.</title>
        <authorList>
            <person name="Spilker T."/>
            <person name="LiPuma J."/>
        </authorList>
    </citation>
    <scope>NUCLEOTIDE SEQUENCE [LARGE SCALE GENOMIC DNA]</scope>
    <source>
        <strain evidence="2 5">AU17610</strain>
    </source>
</reference>
<dbReference type="Pfam" id="PF02190">
    <property type="entry name" value="LON_substr_bdg"/>
    <property type="match status" value="1"/>
</dbReference>
<dbReference type="InterPro" id="IPR003111">
    <property type="entry name" value="Lon_prtase_N"/>
</dbReference>
<dbReference type="PROSITE" id="PS51787">
    <property type="entry name" value="LON_N"/>
    <property type="match status" value="1"/>
</dbReference>
<dbReference type="InterPro" id="IPR015947">
    <property type="entry name" value="PUA-like_sf"/>
</dbReference>
<dbReference type="EMBL" id="NEVR01000004">
    <property type="protein sequence ID" value="OZI58609.1"/>
    <property type="molecule type" value="Genomic_DNA"/>
</dbReference>
<dbReference type="Proteomes" id="UP000216354">
    <property type="component" value="Unassembled WGS sequence"/>
</dbReference>
<reference evidence="3 4" key="1">
    <citation type="submission" date="2017-05" db="EMBL/GenBank/DDBJ databases">
        <title>Complete and WGS of Bordetella genogroups.</title>
        <authorList>
            <person name="Spilker T."/>
            <person name="Lipuma J."/>
        </authorList>
    </citation>
    <scope>NUCLEOTIDE SEQUENCE [LARGE SCALE GENOMIC DNA]</scope>
    <source>
        <strain evidence="3 4">AU9795</strain>
    </source>
</reference>
<evidence type="ECO:0000313" key="2">
    <source>
        <dbReference type="EMBL" id="OZI35941.1"/>
    </source>
</evidence>
<name>A0A261SFV2_9BORD</name>
<evidence type="ECO:0000313" key="4">
    <source>
        <dbReference type="Proteomes" id="UP000216354"/>
    </source>
</evidence>
<comment type="caution">
    <text evidence="2">The sequence shown here is derived from an EMBL/GenBank/DDBJ whole genome shotgun (WGS) entry which is preliminary data.</text>
</comment>
<dbReference type="AlphaFoldDB" id="A0A261SFV2"/>
<organism evidence="2 5">
    <name type="scientific">Bordetella genomosp. 1</name>
    <dbReference type="NCBI Taxonomy" id="1395607"/>
    <lineage>
        <taxon>Bacteria</taxon>
        <taxon>Pseudomonadati</taxon>
        <taxon>Pseudomonadota</taxon>
        <taxon>Betaproteobacteria</taxon>
        <taxon>Burkholderiales</taxon>
        <taxon>Alcaligenaceae</taxon>
        <taxon>Bordetella</taxon>
    </lineage>
</organism>
<sequence>MTDIPLFPLSNALFPAGLLQLRVFEVRYLDLVRQCQADGTPFGVVALLAGQEVRTPEGIEVLAPVGTYARIDRCDALTPTLWSLTCTGLGRFQLGDTHRGKFGLWRGQAQDIPDDPIVPLPAAHQDLADLLGRAIAQAQREGAPELPIAPPYRLDEAGWVADRWCELLPLSPAVKARLLASTDALARLRELRAWLRDNGLP</sequence>
<dbReference type="SUPFAM" id="SSF88697">
    <property type="entry name" value="PUA domain-like"/>
    <property type="match status" value="1"/>
</dbReference>
<protein>
    <submittedName>
        <fullName evidence="2">Peptidase S16</fullName>
    </submittedName>
</protein>
<dbReference type="OrthoDB" id="8558970at2"/>
<dbReference type="EMBL" id="NEVL01000003">
    <property type="protein sequence ID" value="OZI35941.1"/>
    <property type="molecule type" value="Genomic_DNA"/>
</dbReference>
<evidence type="ECO:0000259" key="1">
    <source>
        <dbReference type="PROSITE" id="PS51787"/>
    </source>
</evidence>
<evidence type="ECO:0000313" key="3">
    <source>
        <dbReference type="EMBL" id="OZI58609.1"/>
    </source>
</evidence>
<evidence type="ECO:0000313" key="5">
    <source>
        <dbReference type="Proteomes" id="UP000217005"/>
    </source>
</evidence>
<dbReference type="RefSeq" id="WP_094826749.1">
    <property type="nucleotide sequence ID" value="NZ_NEVL01000003.1"/>
</dbReference>
<gene>
    <name evidence="3" type="ORF">CAL27_18140</name>
    <name evidence="2" type="ORF">CEG14_12925</name>
</gene>
<keyword evidence="4" id="KW-1185">Reference proteome</keyword>
<proteinExistence type="predicted"/>
<accession>A0A261SFV2</accession>
<dbReference type="SMART" id="SM00464">
    <property type="entry name" value="LON"/>
    <property type="match status" value="1"/>
</dbReference>
<dbReference type="PANTHER" id="PTHR46732:SF8">
    <property type="entry name" value="ATP-DEPENDENT PROTEASE LA (LON) DOMAIN PROTEIN"/>
    <property type="match status" value="1"/>
</dbReference>
<dbReference type="Gene3D" id="1.10.4060.10">
    <property type="entry name" value="BPP1347 like domain"/>
    <property type="match status" value="1"/>
</dbReference>
<feature type="domain" description="Lon N-terminal" evidence="1">
    <location>
        <begin position="1"/>
        <end position="199"/>
    </location>
</feature>
<dbReference type="InterPro" id="IPR046336">
    <property type="entry name" value="Lon_prtase_N_sf"/>
</dbReference>
<dbReference type="PANTHER" id="PTHR46732">
    <property type="entry name" value="ATP-DEPENDENT PROTEASE LA (LON) DOMAIN PROTEIN"/>
    <property type="match status" value="1"/>
</dbReference>
<dbReference type="Proteomes" id="UP000217005">
    <property type="component" value="Unassembled WGS sequence"/>
</dbReference>